<dbReference type="Proteomes" id="UP000254937">
    <property type="component" value="Unassembled WGS sequence"/>
</dbReference>
<evidence type="ECO:0000256" key="1">
    <source>
        <dbReference type="SAM" id="MobiDB-lite"/>
    </source>
</evidence>
<keyword evidence="3" id="KW-1185">Reference proteome</keyword>
<reference evidence="2 3" key="1">
    <citation type="submission" date="2018-07" db="EMBL/GenBank/DDBJ databases">
        <title>Section-level genome sequencing of Aspergillus section Nigri to investigate inter- and intra-species variation.</title>
        <authorList>
            <consortium name="DOE Joint Genome Institute"/>
            <person name="Vesth T.C."/>
            <person name="Nybo J.L."/>
            <person name="Theobald S."/>
            <person name="Frisvad J.C."/>
            <person name="Larsen T.O."/>
            <person name="Nielsen K.F."/>
            <person name="Hoof J.B."/>
            <person name="Brandl J."/>
            <person name="Salamov A."/>
            <person name="Riley R."/>
            <person name="Gladden J.M."/>
            <person name="Phatale P."/>
            <person name="Nielsen M.T."/>
            <person name="Lyhne E.K."/>
            <person name="Kogle M.E."/>
            <person name="Strasser K."/>
            <person name="McDonnell E."/>
            <person name="Barry K."/>
            <person name="Clum A."/>
            <person name="Chen C."/>
            <person name="Nolan M."/>
            <person name="Sandor L."/>
            <person name="Kuo A."/>
            <person name="Lipzen A."/>
            <person name="Hainaut M."/>
            <person name="Drula E."/>
            <person name="Tsang A."/>
            <person name="Magnuson J.K."/>
            <person name="Henrissat B."/>
            <person name="Wiebenga A."/>
            <person name="Simmons B.A."/>
            <person name="Makela M.R."/>
            <person name="De vries R.P."/>
            <person name="Grigoriev I.V."/>
            <person name="Mortensen U.H."/>
            <person name="Baker S.E."/>
            <person name="Andersen M.R."/>
        </authorList>
    </citation>
    <scope>NUCLEOTIDE SEQUENCE [LARGE SCALE GENOMIC DNA]</scope>
    <source>
        <strain evidence="2 3">ATCC 13157</strain>
    </source>
</reference>
<feature type="region of interest" description="Disordered" evidence="1">
    <location>
        <begin position="1"/>
        <end position="44"/>
    </location>
</feature>
<protein>
    <submittedName>
        <fullName evidence="2">Uncharacterized protein</fullName>
    </submittedName>
</protein>
<dbReference type="EMBL" id="KZ851862">
    <property type="protein sequence ID" value="RDK39222.1"/>
    <property type="molecule type" value="Genomic_DNA"/>
</dbReference>
<organism evidence="2 3">
    <name type="scientific">Aspergillus phoenicis ATCC 13157</name>
    <dbReference type="NCBI Taxonomy" id="1353007"/>
    <lineage>
        <taxon>Eukaryota</taxon>
        <taxon>Fungi</taxon>
        <taxon>Dikarya</taxon>
        <taxon>Ascomycota</taxon>
        <taxon>Pezizomycotina</taxon>
        <taxon>Eurotiomycetes</taxon>
        <taxon>Eurotiomycetidae</taxon>
        <taxon>Eurotiales</taxon>
        <taxon>Aspergillaceae</taxon>
        <taxon>Aspergillus</taxon>
    </lineage>
</organism>
<name>A0A370PAK8_ASPPH</name>
<evidence type="ECO:0000313" key="3">
    <source>
        <dbReference type="Proteomes" id="UP000254937"/>
    </source>
</evidence>
<proteinExistence type="predicted"/>
<accession>A0A370PAK8</accession>
<evidence type="ECO:0000313" key="2">
    <source>
        <dbReference type="EMBL" id="RDK39222.1"/>
    </source>
</evidence>
<gene>
    <name evidence="2" type="ORF">M752DRAFT_329370</name>
</gene>
<dbReference type="AlphaFoldDB" id="A0A370PAK8"/>
<sequence length="136" mass="15019">MSPSKKCKRTSPPAPLRRSARLDLQDATASSTMPPPPPPQRGLSIFSTDTKASETTLKLLTDANKRISQYSAQGRQDEDKLKPALQAFLEWLPDDGKVSIARDILVATTDDLLHQMFFNLFTTLAVPMKNGHMQAP</sequence>